<dbReference type="KEGG" id="muh:HYN43_015690"/>
<dbReference type="InterPro" id="IPR023214">
    <property type="entry name" value="HAD_sf"/>
</dbReference>
<dbReference type="Gene3D" id="3.40.50.1000">
    <property type="entry name" value="HAD superfamily/HAD-like"/>
    <property type="match status" value="1"/>
</dbReference>
<dbReference type="GO" id="GO:0006281">
    <property type="term" value="P:DNA repair"/>
    <property type="evidence" value="ECO:0007669"/>
    <property type="project" value="TreeGrafter"/>
</dbReference>
<gene>
    <name evidence="5" type="ORF">HYN43_015690</name>
</gene>
<dbReference type="OrthoDB" id="791795at2"/>
<dbReference type="PANTHER" id="PTHR43434">
    <property type="entry name" value="PHOSPHOGLYCOLATE PHOSPHATASE"/>
    <property type="match status" value="1"/>
</dbReference>
<evidence type="ECO:0000256" key="3">
    <source>
        <dbReference type="ARBA" id="ARBA00006171"/>
    </source>
</evidence>
<comment type="catalytic activity">
    <reaction evidence="1">
        <text>2-phosphoglycolate + H2O = glycolate + phosphate</text>
        <dbReference type="Rhea" id="RHEA:14369"/>
        <dbReference type="ChEBI" id="CHEBI:15377"/>
        <dbReference type="ChEBI" id="CHEBI:29805"/>
        <dbReference type="ChEBI" id="CHEBI:43474"/>
        <dbReference type="ChEBI" id="CHEBI:58033"/>
        <dbReference type="EC" id="3.1.3.18"/>
    </reaction>
</comment>
<dbReference type="InterPro" id="IPR041492">
    <property type="entry name" value="HAD_2"/>
</dbReference>
<dbReference type="AlphaFoldDB" id="A0A494VYS0"/>
<dbReference type="Proteomes" id="UP000270046">
    <property type="component" value="Chromosome"/>
</dbReference>
<dbReference type="SUPFAM" id="SSF56784">
    <property type="entry name" value="HAD-like"/>
    <property type="match status" value="1"/>
</dbReference>
<sequence>MEYKDIDKRKTAFIFELDDVLFPGKDYYFQVYYLFANMLEYVELTDAKAATKVLTDTYIAEGKDAAFNNLAQQFPEAEQYRDKFENQLLTAKLPLKLLLYQNMLTLMQEIVVDRKKLFIVTNGNIQEQINKIKQTEWHGLEKYLRCYFAEETAPKPEPDVIELLMKDNNLQRRDIIMIGNSQADILCAEACGVDYINVEEFL</sequence>
<dbReference type="InterPro" id="IPR050155">
    <property type="entry name" value="HAD-like_hydrolase_sf"/>
</dbReference>
<dbReference type="Gene3D" id="1.10.150.520">
    <property type="match status" value="1"/>
</dbReference>
<evidence type="ECO:0000313" key="5">
    <source>
        <dbReference type="EMBL" id="AYL96653.1"/>
    </source>
</evidence>
<evidence type="ECO:0000256" key="4">
    <source>
        <dbReference type="ARBA" id="ARBA00013078"/>
    </source>
</evidence>
<dbReference type="EC" id="3.1.3.18" evidence="4"/>
<evidence type="ECO:0000313" key="6">
    <source>
        <dbReference type="Proteomes" id="UP000270046"/>
    </source>
</evidence>
<keyword evidence="6" id="KW-1185">Reference proteome</keyword>
<protein>
    <recommendedName>
        <fullName evidence="4">phosphoglycolate phosphatase</fullName>
        <ecNumber evidence="4">3.1.3.18</ecNumber>
    </recommendedName>
</protein>
<comment type="similarity">
    <text evidence="3">Belongs to the HAD-like hydrolase superfamily. CbbY/CbbZ/Gph/YieH family.</text>
</comment>
<proteinExistence type="inferred from homology"/>
<dbReference type="InterPro" id="IPR036412">
    <property type="entry name" value="HAD-like_sf"/>
</dbReference>
<dbReference type="Pfam" id="PF13419">
    <property type="entry name" value="HAD_2"/>
    <property type="match status" value="1"/>
</dbReference>
<name>A0A494VYS0_9SPHI</name>
<dbReference type="GO" id="GO:0008967">
    <property type="term" value="F:phosphoglycolate phosphatase activity"/>
    <property type="evidence" value="ECO:0007669"/>
    <property type="project" value="UniProtKB-EC"/>
</dbReference>
<dbReference type="CDD" id="cd01427">
    <property type="entry name" value="HAD_like"/>
    <property type="match status" value="1"/>
</dbReference>
<organism evidence="5 6">
    <name type="scientific">Mucilaginibacter celer</name>
    <dbReference type="NCBI Taxonomy" id="2305508"/>
    <lineage>
        <taxon>Bacteria</taxon>
        <taxon>Pseudomonadati</taxon>
        <taxon>Bacteroidota</taxon>
        <taxon>Sphingobacteriia</taxon>
        <taxon>Sphingobacteriales</taxon>
        <taxon>Sphingobacteriaceae</taxon>
        <taxon>Mucilaginibacter</taxon>
    </lineage>
</organism>
<comment type="pathway">
    <text evidence="2">Organic acid metabolism; glycolate biosynthesis; glycolate from 2-phosphoglycolate: step 1/1.</text>
</comment>
<evidence type="ECO:0000256" key="1">
    <source>
        <dbReference type="ARBA" id="ARBA00000830"/>
    </source>
</evidence>
<accession>A0A494VYS0</accession>
<dbReference type="RefSeq" id="WP_119410247.1">
    <property type="nucleotide sequence ID" value="NZ_CP032869.1"/>
</dbReference>
<dbReference type="GO" id="GO:0005829">
    <property type="term" value="C:cytosol"/>
    <property type="evidence" value="ECO:0007669"/>
    <property type="project" value="TreeGrafter"/>
</dbReference>
<evidence type="ECO:0000256" key="2">
    <source>
        <dbReference type="ARBA" id="ARBA00004818"/>
    </source>
</evidence>
<dbReference type="EMBL" id="CP032869">
    <property type="protein sequence ID" value="AYL96653.1"/>
    <property type="molecule type" value="Genomic_DNA"/>
</dbReference>
<reference evidence="5 6" key="1">
    <citation type="submission" date="2018-10" db="EMBL/GenBank/DDBJ databases">
        <title>Genome sequencing of Mucilaginibacter sp. HYN0043.</title>
        <authorList>
            <person name="Kim M."/>
            <person name="Yi H."/>
        </authorList>
    </citation>
    <scope>NUCLEOTIDE SEQUENCE [LARGE SCALE GENOMIC DNA]</scope>
    <source>
        <strain evidence="5 6">HYN0043</strain>
    </source>
</reference>
<dbReference type="PANTHER" id="PTHR43434:SF1">
    <property type="entry name" value="PHOSPHOGLYCOLATE PHOSPHATASE"/>
    <property type="match status" value="1"/>
</dbReference>